<dbReference type="GO" id="GO:0016020">
    <property type="term" value="C:membrane"/>
    <property type="evidence" value="ECO:0007669"/>
    <property type="project" value="InterPro"/>
</dbReference>
<feature type="transmembrane region" description="Helical" evidence="6">
    <location>
        <begin position="123"/>
        <end position="138"/>
    </location>
</feature>
<dbReference type="EMBL" id="JAACJN010000023">
    <property type="protein sequence ID" value="KAF5389182.1"/>
    <property type="molecule type" value="Genomic_DNA"/>
</dbReference>
<keyword evidence="2" id="KW-0547">Nucleotide-binding</keyword>
<evidence type="ECO:0000313" key="7">
    <source>
        <dbReference type="EMBL" id="KAF5389182.1"/>
    </source>
</evidence>
<proteinExistence type="predicted"/>
<feature type="transmembrane region" description="Helical" evidence="6">
    <location>
        <begin position="92"/>
        <end position="111"/>
    </location>
</feature>
<dbReference type="PANTHER" id="PTHR24223">
    <property type="entry name" value="ATP-BINDING CASSETTE SUB-FAMILY C"/>
    <property type="match status" value="1"/>
</dbReference>
<dbReference type="OrthoDB" id="6500128at2759"/>
<reference evidence="7 8" key="1">
    <citation type="journal article" date="2020" name="ISME J.">
        <title>Uncovering the hidden diversity of litter-decomposition mechanisms in mushroom-forming fungi.</title>
        <authorList>
            <person name="Floudas D."/>
            <person name="Bentzer J."/>
            <person name="Ahren D."/>
            <person name="Johansson T."/>
            <person name="Persson P."/>
            <person name="Tunlid A."/>
        </authorList>
    </citation>
    <scope>NUCLEOTIDE SEQUENCE [LARGE SCALE GENOMIC DNA]</scope>
    <source>
        <strain evidence="7 8">CBS 406.79</strain>
    </source>
</reference>
<keyword evidence="3" id="KW-0067">ATP-binding</keyword>
<dbReference type="InterPro" id="IPR036640">
    <property type="entry name" value="ABC1_TM_sf"/>
</dbReference>
<feature type="transmembrane region" description="Helical" evidence="6">
    <location>
        <begin position="436"/>
        <end position="457"/>
    </location>
</feature>
<dbReference type="GO" id="GO:0005524">
    <property type="term" value="F:ATP binding"/>
    <property type="evidence" value="ECO:0007669"/>
    <property type="project" value="UniProtKB-KW"/>
</dbReference>
<feature type="transmembrane region" description="Helical" evidence="6">
    <location>
        <begin position="273"/>
        <end position="294"/>
    </location>
</feature>
<feature type="transmembrane region" description="Helical" evidence="6">
    <location>
        <begin position="158"/>
        <end position="177"/>
    </location>
</feature>
<keyword evidence="8" id="KW-1185">Reference proteome</keyword>
<feature type="transmembrane region" description="Helical" evidence="6">
    <location>
        <begin position="314"/>
        <end position="335"/>
    </location>
</feature>
<feature type="transmembrane region" description="Helical" evidence="6">
    <location>
        <begin position="397"/>
        <end position="416"/>
    </location>
</feature>
<evidence type="ECO:0000256" key="3">
    <source>
        <dbReference type="ARBA" id="ARBA00022840"/>
    </source>
</evidence>
<comment type="caution">
    <text evidence="7">The sequence shown here is derived from an EMBL/GenBank/DDBJ whole genome shotgun (WGS) entry which is preliminary data.</text>
</comment>
<feature type="transmembrane region" description="Helical" evidence="6">
    <location>
        <begin position="12"/>
        <end position="35"/>
    </location>
</feature>
<evidence type="ECO:0000256" key="1">
    <source>
        <dbReference type="ARBA" id="ARBA00022692"/>
    </source>
</evidence>
<evidence type="ECO:0000313" key="8">
    <source>
        <dbReference type="Proteomes" id="UP000518752"/>
    </source>
</evidence>
<evidence type="ECO:0000256" key="5">
    <source>
        <dbReference type="ARBA" id="ARBA00023136"/>
    </source>
</evidence>
<keyword evidence="4 6" id="KW-1133">Transmembrane helix</keyword>
<sequence>MLYSSELEFVTVWLVGGITGVISAVGFLLASALYYAKQTRLREAKVSPKFYAPIHKNPVFKYRALRVLTCSAFLALTLVSFVRAQSTHPRQVAVASASIVYITCLSVLSVVPSPALSAMANRHANALLLSLFSVYAYRDIWPLFTFDKRSIDIDEGQILWLKVAALGIAAIAIPFACPNQAYPATMDQLNPETTNPEEHASLLSLFTHSYSDSFIFERYRTKTPLTVDQLPPLANADHSDAVMPRILSILDPPSSAERPYLFWGLLRAYRRRVCVLAFLNILQFALTFVAPISIKQVLSYLENNGEGATIRPWVWVSGLFLGPFLKAIFSQLLTYMACRNNVQISGVLNQLLLRHALKIRTDSGHHPREQKEKSNFTGRLNNLAASDAAEVAGRSDYWIVFVSFPLELALCLWFLYAMLKWRYLIPPRAMMVTDTITSAMIGFAFILLCVPVPRYIAEILRGIETKKKYKTDARIQTVTEGESLSFLP</sequence>
<dbReference type="GO" id="GO:0042626">
    <property type="term" value="F:ATPase-coupled transmembrane transporter activity"/>
    <property type="evidence" value="ECO:0007669"/>
    <property type="project" value="TreeGrafter"/>
</dbReference>
<feature type="transmembrane region" description="Helical" evidence="6">
    <location>
        <begin position="64"/>
        <end position="86"/>
    </location>
</feature>
<keyword evidence="5 6" id="KW-0472">Membrane</keyword>
<dbReference type="InterPro" id="IPR050173">
    <property type="entry name" value="ABC_transporter_C-like"/>
</dbReference>
<dbReference type="AlphaFoldDB" id="A0A8H5MCR0"/>
<dbReference type="Proteomes" id="UP000518752">
    <property type="component" value="Unassembled WGS sequence"/>
</dbReference>
<organism evidence="7 8">
    <name type="scientific">Collybiopsis confluens</name>
    <dbReference type="NCBI Taxonomy" id="2823264"/>
    <lineage>
        <taxon>Eukaryota</taxon>
        <taxon>Fungi</taxon>
        <taxon>Dikarya</taxon>
        <taxon>Basidiomycota</taxon>
        <taxon>Agaricomycotina</taxon>
        <taxon>Agaricomycetes</taxon>
        <taxon>Agaricomycetidae</taxon>
        <taxon>Agaricales</taxon>
        <taxon>Marasmiineae</taxon>
        <taxon>Omphalotaceae</taxon>
        <taxon>Collybiopsis</taxon>
    </lineage>
</organism>
<name>A0A8H5MCR0_9AGAR</name>
<evidence type="ECO:0000256" key="2">
    <source>
        <dbReference type="ARBA" id="ARBA00022741"/>
    </source>
</evidence>
<gene>
    <name evidence="7" type="ORF">D9757_003439</name>
</gene>
<evidence type="ECO:0000256" key="6">
    <source>
        <dbReference type="SAM" id="Phobius"/>
    </source>
</evidence>
<accession>A0A8H5MCR0</accession>
<dbReference type="Gene3D" id="1.20.1560.10">
    <property type="entry name" value="ABC transporter type 1, transmembrane domain"/>
    <property type="match status" value="1"/>
</dbReference>
<keyword evidence="1 6" id="KW-0812">Transmembrane</keyword>
<dbReference type="SUPFAM" id="SSF90123">
    <property type="entry name" value="ABC transporter transmembrane region"/>
    <property type="match status" value="1"/>
</dbReference>
<protein>
    <submittedName>
        <fullName evidence="7">Uncharacterized protein</fullName>
    </submittedName>
</protein>
<evidence type="ECO:0000256" key="4">
    <source>
        <dbReference type="ARBA" id="ARBA00022989"/>
    </source>
</evidence>
<dbReference type="PANTHER" id="PTHR24223:SF356">
    <property type="entry name" value="ATP-BINDING CASSETTE TRANSPORTER ABC4"/>
    <property type="match status" value="1"/>
</dbReference>